<dbReference type="Pfam" id="PF01850">
    <property type="entry name" value="PIN"/>
    <property type="match status" value="1"/>
</dbReference>
<proteinExistence type="predicted"/>
<dbReference type="Gene3D" id="3.40.50.1010">
    <property type="entry name" value="5'-nuclease"/>
    <property type="match status" value="1"/>
</dbReference>
<accession>A0ABW1YF96</accession>
<protein>
    <submittedName>
        <fullName evidence="2">Type II toxin-antitoxin system VapC family toxin</fullName>
    </submittedName>
</protein>
<dbReference type="RefSeq" id="WP_380082870.1">
    <property type="nucleotide sequence ID" value="NZ_JBHSWD010000001.1"/>
</dbReference>
<keyword evidence="3" id="KW-1185">Reference proteome</keyword>
<feature type="domain" description="PIN" evidence="1">
    <location>
        <begin position="6"/>
        <end position="132"/>
    </location>
</feature>
<comment type="caution">
    <text evidence="2">The sequence shown here is derived from an EMBL/GenBank/DDBJ whole genome shotgun (WGS) entry which is preliminary data.</text>
</comment>
<evidence type="ECO:0000313" key="2">
    <source>
        <dbReference type="EMBL" id="MFC6591860.1"/>
    </source>
</evidence>
<name>A0ABW1YF96_9DEIO</name>
<dbReference type="InterPro" id="IPR002716">
    <property type="entry name" value="PIN_dom"/>
</dbReference>
<dbReference type="InterPro" id="IPR029060">
    <property type="entry name" value="PIN-like_dom_sf"/>
</dbReference>
<dbReference type="SUPFAM" id="SSF88723">
    <property type="entry name" value="PIN domain-like"/>
    <property type="match status" value="1"/>
</dbReference>
<organism evidence="2 3">
    <name type="scientific">Deinococcus lacus</name>
    <dbReference type="NCBI Taxonomy" id="392561"/>
    <lineage>
        <taxon>Bacteria</taxon>
        <taxon>Thermotogati</taxon>
        <taxon>Deinococcota</taxon>
        <taxon>Deinococci</taxon>
        <taxon>Deinococcales</taxon>
        <taxon>Deinococcaceae</taxon>
        <taxon>Deinococcus</taxon>
    </lineage>
</organism>
<sequence length="142" mass="15353">MVRRTLPDSSVLIAALFASHPQHVWASQQLDEAEQGEVYVSTHSLAEVFKVLTGHPQLRMPPADAQQAIHDLLAGYHKVPLTADDYHAALARCAAQNLSGAVIFDALIAQAALKAEAQALVTLNPRDFLRLGEDIRALVVSP</sequence>
<gene>
    <name evidence="2" type="ORF">ACFP81_07465</name>
</gene>
<dbReference type="EMBL" id="JBHSWD010000001">
    <property type="protein sequence ID" value="MFC6591860.1"/>
    <property type="molecule type" value="Genomic_DNA"/>
</dbReference>
<evidence type="ECO:0000313" key="3">
    <source>
        <dbReference type="Proteomes" id="UP001596297"/>
    </source>
</evidence>
<reference evidence="3" key="1">
    <citation type="journal article" date="2019" name="Int. J. Syst. Evol. Microbiol.">
        <title>The Global Catalogue of Microorganisms (GCM) 10K type strain sequencing project: providing services to taxonomists for standard genome sequencing and annotation.</title>
        <authorList>
            <consortium name="The Broad Institute Genomics Platform"/>
            <consortium name="The Broad Institute Genome Sequencing Center for Infectious Disease"/>
            <person name="Wu L."/>
            <person name="Ma J."/>
        </authorList>
    </citation>
    <scope>NUCLEOTIDE SEQUENCE [LARGE SCALE GENOMIC DNA]</scope>
    <source>
        <strain evidence="3">CGMCC 1.15772</strain>
    </source>
</reference>
<dbReference type="Proteomes" id="UP001596297">
    <property type="component" value="Unassembled WGS sequence"/>
</dbReference>
<evidence type="ECO:0000259" key="1">
    <source>
        <dbReference type="Pfam" id="PF01850"/>
    </source>
</evidence>